<dbReference type="AlphaFoldDB" id="A0A6J4LDZ1"/>
<gene>
    <name evidence="1" type="ORF">AVDCRST_MAG56-7363</name>
</gene>
<organism evidence="1">
    <name type="scientific">uncultured Cytophagales bacterium</name>
    <dbReference type="NCBI Taxonomy" id="158755"/>
    <lineage>
        <taxon>Bacteria</taxon>
        <taxon>Pseudomonadati</taxon>
        <taxon>Bacteroidota</taxon>
        <taxon>Sphingobacteriia</taxon>
        <taxon>Sphingobacteriales</taxon>
        <taxon>environmental samples</taxon>
    </lineage>
</organism>
<proteinExistence type="predicted"/>
<name>A0A6J4LDZ1_9SPHI</name>
<dbReference type="EMBL" id="CADCTQ010000616">
    <property type="protein sequence ID" value="CAA9329852.1"/>
    <property type="molecule type" value="Genomic_DNA"/>
</dbReference>
<accession>A0A6J4LDZ1</accession>
<reference evidence="1" key="1">
    <citation type="submission" date="2020-02" db="EMBL/GenBank/DDBJ databases">
        <authorList>
            <person name="Meier V. D."/>
        </authorList>
    </citation>
    <scope>NUCLEOTIDE SEQUENCE</scope>
    <source>
        <strain evidence="1">AVDCRST_MAG56</strain>
    </source>
</reference>
<evidence type="ECO:0000313" key="1">
    <source>
        <dbReference type="EMBL" id="CAA9329852.1"/>
    </source>
</evidence>
<protein>
    <submittedName>
        <fullName evidence="1">Uncharacterized protein</fullName>
    </submittedName>
</protein>
<sequence>MPTPVQTLKSIHKQLNDLSISDAQAQLLGQFFEQSIALLEAFQNPGHDLFELQKRTILKALQGELALYREGYWGKTNRVDRINGFMVARGQLHLLLSQTLVACQFRNDAARRNSFWARLHF</sequence>